<dbReference type="EMBL" id="JACAST010000009">
    <property type="protein sequence ID" value="NWK02038.1"/>
    <property type="molecule type" value="Genomic_DNA"/>
</dbReference>
<sequence length="63" mass="7342">MSADEIETIKDDLANKKKVERILELLDAYDKADLISKVLDKNYNDSSNEMRNLIEDIRKTLDK</sequence>
<reference evidence="1 2" key="1">
    <citation type="journal article" date="2019" name="Environ. Microbiol.">
        <title>Genomics insights into ecotype formation of ammonia-oxidizing archaea in the deep ocean.</title>
        <authorList>
            <person name="Wang Y."/>
            <person name="Huang J.M."/>
            <person name="Cui G.J."/>
            <person name="Nunoura T."/>
            <person name="Takaki Y."/>
            <person name="Li W.L."/>
            <person name="Li J."/>
            <person name="Gao Z.M."/>
            <person name="Takai K."/>
            <person name="Zhang A.Q."/>
            <person name="Stepanauskas R."/>
        </authorList>
    </citation>
    <scope>NUCLEOTIDE SEQUENCE [LARGE SCALE GENOMIC DNA]</scope>
    <source>
        <strain evidence="1 2">N8</strain>
    </source>
</reference>
<protein>
    <submittedName>
        <fullName evidence="1">Uncharacterized protein</fullName>
    </submittedName>
</protein>
<proteinExistence type="predicted"/>
<gene>
    <name evidence="1" type="ORF">HX804_01850</name>
</gene>
<evidence type="ECO:0000313" key="2">
    <source>
        <dbReference type="Proteomes" id="UP000529843"/>
    </source>
</evidence>
<name>A0A7K4NL68_9ARCH</name>
<organism evidence="1 2">
    <name type="scientific">Marine Group I thaumarchaeote</name>
    <dbReference type="NCBI Taxonomy" id="2511932"/>
    <lineage>
        <taxon>Archaea</taxon>
        <taxon>Nitrososphaerota</taxon>
        <taxon>Marine Group I</taxon>
    </lineage>
</organism>
<evidence type="ECO:0000313" key="1">
    <source>
        <dbReference type="EMBL" id="NWK02038.1"/>
    </source>
</evidence>
<dbReference type="Proteomes" id="UP000529843">
    <property type="component" value="Unassembled WGS sequence"/>
</dbReference>
<accession>A0A7K4NL68</accession>
<dbReference type="AlphaFoldDB" id="A0A7K4NL68"/>
<comment type="caution">
    <text evidence="1">The sequence shown here is derived from an EMBL/GenBank/DDBJ whole genome shotgun (WGS) entry which is preliminary data.</text>
</comment>